<evidence type="ECO:0008006" key="3">
    <source>
        <dbReference type="Google" id="ProtNLM"/>
    </source>
</evidence>
<reference evidence="2" key="1">
    <citation type="journal article" date="2019" name="Plant Biotechnol. J.">
        <title>Genome sequencing of the Australian wild diploid species Gossypium australe highlights disease resistance and delayed gland morphogenesis.</title>
        <authorList>
            <person name="Cai Y."/>
            <person name="Cai X."/>
            <person name="Wang Q."/>
            <person name="Wang P."/>
            <person name="Zhang Y."/>
            <person name="Cai C."/>
            <person name="Xu Y."/>
            <person name="Wang K."/>
            <person name="Zhou Z."/>
            <person name="Wang C."/>
            <person name="Geng S."/>
            <person name="Li B."/>
            <person name="Dong Q."/>
            <person name="Hou Y."/>
            <person name="Wang H."/>
            <person name="Ai P."/>
            <person name="Liu Z."/>
            <person name="Yi F."/>
            <person name="Sun M."/>
            <person name="An G."/>
            <person name="Cheng J."/>
            <person name="Zhang Y."/>
            <person name="Shi Q."/>
            <person name="Xie Y."/>
            <person name="Shi X."/>
            <person name="Chang Y."/>
            <person name="Huang F."/>
            <person name="Chen Y."/>
            <person name="Hong S."/>
            <person name="Mi L."/>
            <person name="Sun Q."/>
            <person name="Zhang L."/>
            <person name="Zhou B."/>
            <person name="Peng R."/>
            <person name="Zhang X."/>
            <person name="Liu F."/>
        </authorList>
    </citation>
    <scope>NUCLEOTIDE SEQUENCE [LARGE SCALE GENOMIC DNA]</scope>
    <source>
        <strain evidence="2">cv. PA1801</strain>
    </source>
</reference>
<proteinExistence type="predicted"/>
<dbReference type="AlphaFoldDB" id="A0A5B6UVP3"/>
<accession>A0A5B6UVP3</accession>
<protein>
    <recommendedName>
        <fullName evidence="3">Reverse transcriptase domain-containing protein</fullName>
    </recommendedName>
</protein>
<sequence length="64" mass="7424">MRIFISSNCMGFWTSMLIEEISIWFKAIPDSLIYNTLGKFIYLVVYVDDISIIGDDQEGKIKLK</sequence>
<keyword evidence="2" id="KW-1185">Reference proteome</keyword>
<evidence type="ECO:0000313" key="1">
    <source>
        <dbReference type="EMBL" id="KAA3461839.1"/>
    </source>
</evidence>
<gene>
    <name evidence="1" type="ORF">EPI10_028381</name>
</gene>
<comment type="caution">
    <text evidence="1">The sequence shown here is derived from an EMBL/GenBank/DDBJ whole genome shotgun (WGS) entry which is preliminary data.</text>
</comment>
<name>A0A5B6UVP3_9ROSI</name>
<dbReference type="Proteomes" id="UP000325315">
    <property type="component" value="Unassembled WGS sequence"/>
</dbReference>
<evidence type="ECO:0000313" key="2">
    <source>
        <dbReference type="Proteomes" id="UP000325315"/>
    </source>
</evidence>
<organism evidence="1 2">
    <name type="scientific">Gossypium australe</name>
    <dbReference type="NCBI Taxonomy" id="47621"/>
    <lineage>
        <taxon>Eukaryota</taxon>
        <taxon>Viridiplantae</taxon>
        <taxon>Streptophyta</taxon>
        <taxon>Embryophyta</taxon>
        <taxon>Tracheophyta</taxon>
        <taxon>Spermatophyta</taxon>
        <taxon>Magnoliopsida</taxon>
        <taxon>eudicotyledons</taxon>
        <taxon>Gunneridae</taxon>
        <taxon>Pentapetalae</taxon>
        <taxon>rosids</taxon>
        <taxon>malvids</taxon>
        <taxon>Malvales</taxon>
        <taxon>Malvaceae</taxon>
        <taxon>Malvoideae</taxon>
        <taxon>Gossypium</taxon>
    </lineage>
</organism>
<dbReference type="EMBL" id="SMMG02000009">
    <property type="protein sequence ID" value="KAA3461839.1"/>
    <property type="molecule type" value="Genomic_DNA"/>
</dbReference>